<sequence length="818" mass="93173">MAKALEEVEVEANFGETNNLKCSDCDPVTRDNSKYIKSSKKSTDEFHVIGPFDEEFISLDDVLGYIAPASGSEQESTHAHKSLSFFKRLTSGNMITSGKKKCTNIVMSIAGGSQYIGQSSIQKVYHQESAVSELPPTIVEACKLSLKCLRDYNNGLIQEKWLAETSHLLQNETLTIGVFGRHKAGKSTVLNALLHQEILPSAVTNETAFITSIHHEPCLHQTNTCSEDCERFLSIMKTDVKGRRNVRSTIRKKNSDIRDNKQSPMEGEAVTAHVPFLCKCSTGNIKIVLLDTPGLAESNELGTSELSEHQLMTCSAFIYVISCLQLEDAIDADTLRAIAERDPCVFSEKRMLIVVTRLDEYKKSEQKCNDDSIHHEDSDDEETASLEELITSIKKKVQRQCKDFVTIPDDCIIPVSATGALEARKVKLGVKSRDIKMLILKFERLQDKITTEELDKISQVPLLEKKLFEVALNSYRLWHYSIVRDCSRYLEQAVRELVGVEAAFKCAEEEYLRKVNEKERLKVEYKKQKKDLLSKYDNGSTFHGSLESSYDKDVQSLYCKIDEQYKEKFQNFQSKIKEAPKITSEDYKTEVEKFIEEANESLKIELKHVPFKEMNAIIQDSTFDLGVARLAMEQTLAEYCNTTASASRSSFLSGGESVTDILNDEPVSTAPLELKDLLTKSNSLQYSIIDRMVIFAQKVFLRLKTEHDPRRRLLDVERNALLEELKQCLMNDSKEYFNKIKPKIVESYLIEHRTIAERHIADVKSLFLEERKQIDNTVKNWAKQVLVFRELKESQSILSQRLTEQKSHLTTLYAARFL</sequence>
<dbReference type="InterPro" id="IPR045063">
    <property type="entry name" value="Dynamin_N"/>
</dbReference>
<dbReference type="Pfam" id="PF00350">
    <property type="entry name" value="Dynamin_N"/>
    <property type="match status" value="1"/>
</dbReference>
<dbReference type="GO" id="GO:0005525">
    <property type="term" value="F:GTP binding"/>
    <property type="evidence" value="ECO:0007669"/>
    <property type="project" value="UniProtKB-KW"/>
</dbReference>
<dbReference type="Gene3D" id="3.40.50.300">
    <property type="entry name" value="P-loop containing nucleotide triphosphate hydrolases"/>
    <property type="match status" value="1"/>
</dbReference>
<evidence type="ECO:0000256" key="4">
    <source>
        <dbReference type="ARBA" id="ARBA00023134"/>
    </source>
</evidence>
<gene>
    <name evidence="8" type="primary">109584091</name>
</gene>
<name>A0A1X7UBS7_AMPQE</name>
<dbReference type="PANTHER" id="PTHR10465:SF0">
    <property type="entry name" value="SARCALUMENIN"/>
    <property type="match status" value="1"/>
</dbReference>
<dbReference type="Proteomes" id="UP000007879">
    <property type="component" value="Unassembled WGS sequence"/>
</dbReference>
<dbReference type="GO" id="GO:0005741">
    <property type="term" value="C:mitochondrial outer membrane"/>
    <property type="evidence" value="ECO:0007669"/>
    <property type="project" value="TreeGrafter"/>
</dbReference>
<organism evidence="8">
    <name type="scientific">Amphimedon queenslandica</name>
    <name type="common">Sponge</name>
    <dbReference type="NCBI Taxonomy" id="400682"/>
    <lineage>
        <taxon>Eukaryota</taxon>
        <taxon>Metazoa</taxon>
        <taxon>Porifera</taxon>
        <taxon>Demospongiae</taxon>
        <taxon>Heteroscleromorpha</taxon>
        <taxon>Haplosclerida</taxon>
        <taxon>Niphatidae</taxon>
        <taxon>Amphimedon</taxon>
    </lineage>
</organism>
<dbReference type="GO" id="GO:0008053">
    <property type="term" value="P:mitochondrial fusion"/>
    <property type="evidence" value="ECO:0007669"/>
    <property type="project" value="TreeGrafter"/>
</dbReference>
<evidence type="ECO:0000256" key="2">
    <source>
        <dbReference type="ARBA" id="ARBA00022741"/>
    </source>
</evidence>
<keyword evidence="6" id="KW-0175">Coiled coil</keyword>
<evidence type="ECO:0000256" key="1">
    <source>
        <dbReference type="ARBA" id="ARBA00004370"/>
    </source>
</evidence>
<dbReference type="InterPro" id="IPR027417">
    <property type="entry name" value="P-loop_NTPase"/>
</dbReference>
<dbReference type="AlphaFoldDB" id="A0A1X7UBS7"/>
<proteinExistence type="predicted"/>
<evidence type="ECO:0000256" key="5">
    <source>
        <dbReference type="ARBA" id="ARBA00023136"/>
    </source>
</evidence>
<dbReference type="GO" id="GO:0051646">
    <property type="term" value="P:mitochondrion localization"/>
    <property type="evidence" value="ECO:0007669"/>
    <property type="project" value="TreeGrafter"/>
</dbReference>
<dbReference type="EnsemblMetazoa" id="Aqu2.1.24916_001">
    <property type="protein sequence ID" value="Aqu2.1.24916_001"/>
    <property type="gene ID" value="Aqu2.1.24916"/>
</dbReference>
<protein>
    <recommendedName>
        <fullName evidence="7">Dynamin N-terminal domain-containing protein</fullName>
    </recommendedName>
</protein>
<reference evidence="9" key="1">
    <citation type="journal article" date="2010" name="Nature">
        <title>The Amphimedon queenslandica genome and the evolution of animal complexity.</title>
        <authorList>
            <person name="Srivastava M."/>
            <person name="Simakov O."/>
            <person name="Chapman J."/>
            <person name="Fahey B."/>
            <person name="Gauthier M.E."/>
            <person name="Mitros T."/>
            <person name="Richards G.S."/>
            <person name="Conaco C."/>
            <person name="Dacre M."/>
            <person name="Hellsten U."/>
            <person name="Larroux C."/>
            <person name="Putnam N.H."/>
            <person name="Stanke M."/>
            <person name="Adamska M."/>
            <person name="Darling A."/>
            <person name="Degnan S.M."/>
            <person name="Oakley T.H."/>
            <person name="Plachetzki D.C."/>
            <person name="Zhai Y."/>
            <person name="Adamski M."/>
            <person name="Calcino A."/>
            <person name="Cummins S.F."/>
            <person name="Goodstein D.M."/>
            <person name="Harris C."/>
            <person name="Jackson D.J."/>
            <person name="Leys S.P."/>
            <person name="Shu S."/>
            <person name="Woodcroft B.J."/>
            <person name="Vervoort M."/>
            <person name="Kosik K.S."/>
            <person name="Manning G."/>
            <person name="Degnan B.M."/>
            <person name="Rokhsar D.S."/>
        </authorList>
    </citation>
    <scope>NUCLEOTIDE SEQUENCE [LARGE SCALE GENOMIC DNA]</scope>
</reference>
<keyword evidence="9" id="KW-1185">Reference proteome</keyword>
<keyword evidence="4" id="KW-0342">GTP-binding</keyword>
<comment type="subcellular location">
    <subcellularLocation>
        <location evidence="1">Membrane</location>
    </subcellularLocation>
</comment>
<dbReference type="KEGG" id="aqu:109584091"/>
<keyword evidence="5" id="KW-0472">Membrane</keyword>
<evidence type="ECO:0000256" key="3">
    <source>
        <dbReference type="ARBA" id="ARBA00022801"/>
    </source>
</evidence>
<dbReference type="PANTHER" id="PTHR10465">
    <property type="entry name" value="TRANSMEMBRANE GTPASE FZO1"/>
    <property type="match status" value="1"/>
</dbReference>
<dbReference type="InterPro" id="IPR027094">
    <property type="entry name" value="Mitofusin_fam"/>
</dbReference>
<dbReference type="OrthoDB" id="9984778at2759"/>
<keyword evidence="3" id="KW-0378">Hydrolase</keyword>
<evidence type="ECO:0000259" key="7">
    <source>
        <dbReference type="Pfam" id="PF00350"/>
    </source>
</evidence>
<feature type="domain" description="Dynamin N-terminal" evidence="7">
    <location>
        <begin position="176"/>
        <end position="356"/>
    </location>
</feature>
<dbReference type="GO" id="GO:0003924">
    <property type="term" value="F:GTPase activity"/>
    <property type="evidence" value="ECO:0007669"/>
    <property type="project" value="InterPro"/>
</dbReference>
<reference evidence="8" key="2">
    <citation type="submission" date="2017-05" db="UniProtKB">
        <authorList>
            <consortium name="EnsemblMetazoa"/>
        </authorList>
    </citation>
    <scope>IDENTIFICATION</scope>
</reference>
<feature type="coiled-coil region" evidence="6">
    <location>
        <begin position="490"/>
        <end position="535"/>
    </location>
</feature>
<dbReference type="EnsemblMetazoa" id="XM_019999670.1">
    <property type="protein sequence ID" value="XP_019855229.1"/>
    <property type="gene ID" value="LOC109584091"/>
</dbReference>
<keyword evidence="2" id="KW-0547">Nucleotide-binding</keyword>
<evidence type="ECO:0000313" key="9">
    <source>
        <dbReference type="Proteomes" id="UP000007879"/>
    </source>
</evidence>
<dbReference type="SUPFAM" id="SSF52540">
    <property type="entry name" value="P-loop containing nucleoside triphosphate hydrolases"/>
    <property type="match status" value="1"/>
</dbReference>
<evidence type="ECO:0000313" key="8">
    <source>
        <dbReference type="EnsemblMetazoa" id="Aqu2.1.24916_001"/>
    </source>
</evidence>
<accession>A0A1X7UBS7</accession>
<evidence type="ECO:0000256" key="6">
    <source>
        <dbReference type="SAM" id="Coils"/>
    </source>
</evidence>
<dbReference type="InParanoid" id="A0A1X7UBS7"/>